<feature type="compositionally biased region" description="Basic and acidic residues" evidence="1">
    <location>
        <begin position="59"/>
        <end position="71"/>
    </location>
</feature>
<evidence type="ECO:0000313" key="3">
    <source>
        <dbReference type="Proteomes" id="UP001371456"/>
    </source>
</evidence>
<keyword evidence="3" id="KW-1185">Reference proteome</keyword>
<organism evidence="2 3">
    <name type="scientific">Solanum bulbocastanum</name>
    <name type="common">Wild potato</name>
    <dbReference type="NCBI Taxonomy" id="147425"/>
    <lineage>
        <taxon>Eukaryota</taxon>
        <taxon>Viridiplantae</taxon>
        <taxon>Streptophyta</taxon>
        <taxon>Embryophyta</taxon>
        <taxon>Tracheophyta</taxon>
        <taxon>Spermatophyta</taxon>
        <taxon>Magnoliopsida</taxon>
        <taxon>eudicotyledons</taxon>
        <taxon>Gunneridae</taxon>
        <taxon>Pentapetalae</taxon>
        <taxon>asterids</taxon>
        <taxon>lamiids</taxon>
        <taxon>Solanales</taxon>
        <taxon>Solanaceae</taxon>
        <taxon>Solanoideae</taxon>
        <taxon>Solaneae</taxon>
        <taxon>Solanum</taxon>
    </lineage>
</organism>
<dbReference type="AlphaFoldDB" id="A0AAN8T200"/>
<name>A0AAN8T200_SOLBU</name>
<proteinExistence type="predicted"/>
<accession>A0AAN8T200</accession>
<sequence length="99" mass="11330">MTTRQDANNQEIEARKLLAVKLVREAIERILLPEVQDHSSNNDHLVTSEVCTEENSNESDTKNEECDKASKSNEGNVTRDNTGCPEKLRKFNPRKLQYL</sequence>
<protein>
    <submittedName>
        <fullName evidence="2">Uncharacterized protein</fullName>
    </submittedName>
</protein>
<dbReference type="Proteomes" id="UP001371456">
    <property type="component" value="Unassembled WGS sequence"/>
</dbReference>
<reference evidence="2 3" key="1">
    <citation type="submission" date="2024-02" db="EMBL/GenBank/DDBJ databases">
        <title>de novo genome assembly of Solanum bulbocastanum strain 11H21.</title>
        <authorList>
            <person name="Hosaka A.J."/>
        </authorList>
    </citation>
    <scope>NUCLEOTIDE SEQUENCE [LARGE SCALE GENOMIC DNA]</scope>
    <source>
        <tissue evidence="2">Young leaves</tissue>
    </source>
</reference>
<dbReference type="EMBL" id="JBANQN010000009">
    <property type="protein sequence ID" value="KAK6780198.1"/>
    <property type="molecule type" value="Genomic_DNA"/>
</dbReference>
<evidence type="ECO:0000256" key="1">
    <source>
        <dbReference type="SAM" id="MobiDB-lite"/>
    </source>
</evidence>
<feature type="compositionally biased region" description="Polar residues" evidence="1">
    <location>
        <begin position="72"/>
        <end position="81"/>
    </location>
</feature>
<feature type="region of interest" description="Disordered" evidence="1">
    <location>
        <begin position="33"/>
        <end position="99"/>
    </location>
</feature>
<evidence type="ECO:0000313" key="2">
    <source>
        <dbReference type="EMBL" id="KAK6780198.1"/>
    </source>
</evidence>
<comment type="caution">
    <text evidence="2">The sequence shown here is derived from an EMBL/GenBank/DDBJ whole genome shotgun (WGS) entry which is preliminary data.</text>
</comment>
<gene>
    <name evidence="2" type="ORF">RDI58_022382</name>
</gene>